<accession>A0A4Y4D8W5</accession>
<proteinExistence type="predicted"/>
<dbReference type="AlphaFoldDB" id="A0A4Y4D8W5"/>
<keyword evidence="2" id="KW-1185">Reference proteome</keyword>
<protein>
    <recommendedName>
        <fullName evidence="3">DUF3800 domain-containing protein</fullName>
    </recommendedName>
</protein>
<organism evidence="1 2">
    <name type="scientific">Kocuria varians</name>
    <name type="common">Micrococcus varians</name>
    <dbReference type="NCBI Taxonomy" id="1272"/>
    <lineage>
        <taxon>Bacteria</taxon>
        <taxon>Bacillati</taxon>
        <taxon>Actinomycetota</taxon>
        <taxon>Actinomycetes</taxon>
        <taxon>Micrococcales</taxon>
        <taxon>Micrococcaceae</taxon>
        <taxon>Kocuria</taxon>
    </lineage>
</organism>
<comment type="caution">
    <text evidence="1">The sequence shown here is derived from an EMBL/GenBank/DDBJ whole genome shotgun (WGS) entry which is preliminary data.</text>
</comment>
<evidence type="ECO:0008006" key="3">
    <source>
        <dbReference type="Google" id="ProtNLM"/>
    </source>
</evidence>
<dbReference type="Pfam" id="PF12686">
    <property type="entry name" value="DUF3800"/>
    <property type="match status" value="1"/>
</dbReference>
<reference evidence="1 2" key="1">
    <citation type="submission" date="2019-06" db="EMBL/GenBank/DDBJ databases">
        <title>Whole genome shotgun sequence of Kocuria varians NBRC 15358.</title>
        <authorList>
            <person name="Hosoyama A."/>
            <person name="Uohara A."/>
            <person name="Ohji S."/>
            <person name="Ichikawa N."/>
        </authorList>
    </citation>
    <scope>NUCLEOTIDE SEQUENCE [LARGE SCALE GENOMIC DNA]</scope>
    <source>
        <strain evidence="1 2">NBRC 15358</strain>
    </source>
</reference>
<dbReference type="EMBL" id="BJNW01000025">
    <property type="protein sequence ID" value="GED00175.1"/>
    <property type="molecule type" value="Genomic_DNA"/>
</dbReference>
<evidence type="ECO:0000313" key="1">
    <source>
        <dbReference type="EMBL" id="GED00175.1"/>
    </source>
</evidence>
<gene>
    <name evidence="1" type="ORF">KVA01_23290</name>
</gene>
<dbReference type="RefSeq" id="WP_267899947.1">
    <property type="nucleotide sequence ID" value="NZ_BJNW01000025.1"/>
</dbReference>
<sequence>MLLAYVDESSRTSVTNGEKIYAMGALVVNESQTRAIENGFDNICSIALEEIEKILTRAHLGRDLALVLADEHHTAPDSRTRFKSLRQHAASGQTSIPLNHLMDTIYFGPSNHSRILQAVDVATFFKLKYNHSTESHPAAKKSMIKIKQNINKVCCFDYIWP</sequence>
<evidence type="ECO:0000313" key="2">
    <source>
        <dbReference type="Proteomes" id="UP000315730"/>
    </source>
</evidence>
<name>A0A4Y4D8W5_KOCVA</name>
<dbReference type="InterPro" id="IPR024524">
    <property type="entry name" value="DUF3800"/>
</dbReference>
<dbReference type="Proteomes" id="UP000315730">
    <property type="component" value="Unassembled WGS sequence"/>
</dbReference>